<evidence type="ECO:0000313" key="1">
    <source>
        <dbReference type="EMBL" id="KAF3605772.1"/>
    </source>
</evidence>
<keyword evidence="2" id="KW-1185">Reference proteome</keyword>
<protein>
    <submittedName>
        <fullName evidence="1">Uncharacterized protein</fullName>
    </submittedName>
</protein>
<evidence type="ECO:0000313" key="2">
    <source>
        <dbReference type="Proteomes" id="UP000266723"/>
    </source>
</evidence>
<dbReference type="Proteomes" id="UP000266723">
    <property type="component" value="Unassembled WGS sequence"/>
</dbReference>
<accession>A0ABQ7EQ75</accession>
<reference evidence="1 2" key="1">
    <citation type="journal article" date="2020" name="BMC Genomics">
        <title>Intraspecific diversification of the crop wild relative Brassica cretica Lam. using demographic model selection.</title>
        <authorList>
            <person name="Kioukis A."/>
            <person name="Michalopoulou V.A."/>
            <person name="Briers L."/>
            <person name="Pirintsos S."/>
            <person name="Studholme D.J."/>
            <person name="Pavlidis P."/>
            <person name="Sarris P.F."/>
        </authorList>
    </citation>
    <scope>NUCLEOTIDE SEQUENCE [LARGE SCALE GENOMIC DNA]</scope>
    <source>
        <strain evidence="2">cv. PFS-1207/04</strain>
    </source>
</reference>
<organism evidence="1 2">
    <name type="scientific">Brassica cretica</name>
    <name type="common">Mustard</name>
    <dbReference type="NCBI Taxonomy" id="69181"/>
    <lineage>
        <taxon>Eukaryota</taxon>
        <taxon>Viridiplantae</taxon>
        <taxon>Streptophyta</taxon>
        <taxon>Embryophyta</taxon>
        <taxon>Tracheophyta</taxon>
        <taxon>Spermatophyta</taxon>
        <taxon>Magnoliopsida</taxon>
        <taxon>eudicotyledons</taxon>
        <taxon>Gunneridae</taxon>
        <taxon>Pentapetalae</taxon>
        <taxon>rosids</taxon>
        <taxon>malvids</taxon>
        <taxon>Brassicales</taxon>
        <taxon>Brassicaceae</taxon>
        <taxon>Brassiceae</taxon>
        <taxon>Brassica</taxon>
    </lineage>
</organism>
<comment type="caution">
    <text evidence="1">The sequence shown here is derived from an EMBL/GenBank/DDBJ whole genome shotgun (WGS) entry which is preliminary data.</text>
</comment>
<proteinExistence type="predicted"/>
<dbReference type="EMBL" id="QGKV02000297">
    <property type="protein sequence ID" value="KAF3605772.1"/>
    <property type="molecule type" value="Genomic_DNA"/>
</dbReference>
<gene>
    <name evidence="1" type="ORF">DY000_02049821</name>
</gene>
<sequence>MRDTENMSLSQCLLVAESHRQIREETAGRTDVDVGSDCWGQNRSRRNHCLKVRVEVENGYDEVNVQIPEEEKRRKLLTTNTFSK</sequence>
<name>A0ABQ7EQ75_BRACR</name>